<proteinExistence type="predicted"/>
<dbReference type="GeneID" id="25320375"/>
<dbReference type="PROSITE" id="PS51419">
    <property type="entry name" value="RAB"/>
    <property type="match status" value="1"/>
</dbReference>
<keyword evidence="1" id="KW-0488">Methylation</keyword>
<dbReference type="InterPro" id="IPR007138">
    <property type="entry name" value="ABM_dom"/>
</dbReference>
<dbReference type="Pfam" id="PF03992">
    <property type="entry name" value="ABM"/>
    <property type="match status" value="1"/>
</dbReference>
<evidence type="ECO:0000256" key="1">
    <source>
        <dbReference type="ARBA" id="ARBA00022481"/>
    </source>
</evidence>
<name>A0A0F4YJ87_RASE3</name>
<dbReference type="NCBIfam" id="TIGR00231">
    <property type="entry name" value="small_GTP"/>
    <property type="match status" value="1"/>
</dbReference>
<dbReference type="InterPro" id="IPR005225">
    <property type="entry name" value="Small_GTP-bd"/>
</dbReference>
<evidence type="ECO:0000259" key="5">
    <source>
        <dbReference type="PROSITE" id="PS51725"/>
    </source>
</evidence>
<dbReference type="GO" id="GO:0003924">
    <property type="term" value="F:GTPase activity"/>
    <property type="evidence" value="ECO:0007669"/>
    <property type="project" value="InterPro"/>
</dbReference>
<dbReference type="PANTHER" id="PTHR24072">
    <property type="entry name" value="RHO FAMILY GTPASE"/>
    <property type="match status" value="1"/>
</dbReference>
<sequence>MSSEEVYLTAIFYPKPDKVDELLAAVQEITKAVQATEPDVLTYFAFRAKGQDGKDEVVFVEKYKNQASLDAHVKTAHFQALVEKLPGLVEKPFDLKQGSFIAGFEHRNEIPAQADAVERENVHENQNMAAVFLSDRRDKQHHQGFCRAANNALPCGQQSSGPMEDVKDRTLGLRARACCSLPRAQETKRQSRSPVARLSGCQLSQPNPVQIARFVLWQAAALLACNGNRRGLRFLPVRPPPDFHLLHRTAPPGPRPNLSDGRTIILHRPPDDSLRVELGILLIAAFLDQPGRTTAGRPLLPLLDKRYSPASAYRPPRSTPTTPAFPNLIVARGFWSLVVKLSRLFASFVGSLRIQSLILAVPVFKMASGPATQSLKVGQTDGWTECKSAGANRCLRASLTLDRFDNYSASVMVDGKPISLGLWDTAGQEDYDRLRPLSYPQTDVFLICFSIVSPPSFDNVKAKWYPEIEHHAPNTPIILVGTKLDLRDDKATNEALRAKKMEPVSYEQALQMAKEIKAHKVSGVLSSDAAQPEERIRRSYSGRAQPTPATETEEQEVRDRVKRDEAKQSQAKLILSIP</sequence>
<dbReference type="Proteomes" id="UP000053958">
    <property type="component" value="Unassembled WGS sequence"/>
</dbReference>
<reference evidence="6 7" key="1">
    <citation type="submission" date="2015-04" db="EMBL/GenBank/DDBJ databases">
        <authorList>
            <person name="Heijne W.H."/>
            <person name="Fedorova N.D."/>
            <person name="Nierman W.C."/>
            <person name="Vollebregt A.W."/>
            <person name="Zhao Z."/>
            <person name="Wu L."/>
            <person name="Kumar M."/>
            <person name="Stam H."/>
            <person name="van den Berg M.A."/>
            <person name="Pel H.J."/>
        </authorList>
    </citation>
    <scope>NUCLEOTIDE SEQUENCE [LARGE SCALE GENOMIC DNA]</scope>
    <source>
        <strain evidence="6 7">CBS 393.64</strain>
    </source>
</reference>
<dbReference type="InterPro" id="IPR027417">
    <property type="entry name" value="P-loop_NTPase"/>
</dbReference>
<feature type="domain" description="ABM" evidence="5">
    <location>
        <begin position="6"/>
        <end position="100"/>
    </location>
</feature>
<keyword evidence="3" id="KW-0342">GTP-binding</keyword>
<dbReference type="PROSITE" id="PS51421">
    <property type="entry name" value="RAS"/>
    <property type="match status" value="1"/>
</dbReference>
<dbReference type="Gene3D" id="3.30.70.100">
    <property type="match status" value="1"/>
</dbReference>
<protein>
    <submittedName>
        <fullName evidence="6">Rho2</fullName>
    </submittedName>
</protein>
<dbReference type="SUPFAM" id="SSF52540">
    <property type="entry name" value="P-loop containing nucleoside triphosphate hydrolases"/>
    <property type="match status" value="1"/>
</dbReference>
<evidence type="ECO:0000313" key="7">
    <source>
        <dbReference type="Proteomes" id="UP000053958"/>
    </source>
</evidence>
<dbReference type="OrthoDB" id="8830751at2759"/>
<dbReference type="PROSITE" id="PS51725">
    <property type="entry name" value="ABM"/>
    <property type="match status" value="1"/>
</dbReference>
<dbReference type="RefSeq" id="XP_013324553.1">
    <property type="nucleotide sequence ID" value="XM_013469099.1"/>
</dbReference>
<comment type="caution">
    <text evidence="6">The sequence shown here is derived from an EMBL/GenBank/DDBJ whole genome shotgun (WGS) entry which is preliminary data.</text>
</comment>
<dbReference type="AlphaFoldDB" id="A0A0F4YJ87"/>
<feature type="region of interest" description="Disordered" evidence="4">
    <location>
        <begin position="524"/>
        <end position="578"/>
    </location>
</feature>
<dbReference type="InterPro" id="IPR001806">
    <property type="entry name" value="Small_GTPase"/>
</dbReference>
<dbReference type="SMART" id="SM00174">
    <property type="entry name" value="RHO"/>
    <property type="match status" value="1"/>
</dbReference>
<dbReference type="GO" id="GO:0007264">
    <property type="term" value="P:small GTPase-mediated signal transduction"/>
    <property type="evidence" value="ECO:0007669"/>
    <property type="project" value="InterPro"/>
</dbReference>
<dbReference type="PROSITE" id="PS51420">
    <property type="entry name" value="RHO"/>
    <property type="match status" value="1"/>
</dbReference>
<evidence type="ECO:0000256" key="4">
    <source>
        <dbReference type="SAM" id="MobiDB-lite"/>
    </source>
</evidence>
<accession>A0A0F4YJ87</accession>
<evidence type="ECO:0000313" key="6">
    <source>
        <dbReference type="EMBL" id="KKA17941.1"/>
    </source>
</evidence>
<organism evidence="6 7">
    <name type="scientific">Rasamsonia emersonii (strain ATCC 16479 / CBS 393.64 / IMI 116815)</name>
    <dbReference type="NCBI Taxonomy" id="1408163"/>
    <lineage>
        <taxon>Eukaryota</taxon>
        <taxon>Fungi</taxon>
        <taxon>Dikarya</taxon>
        <taxon>Ascomycota</taxon>
        <taxon>Pezizomycotina</taxon>
        <taxon>Eurotiomycetes</taxon>
        <taxon>Eurotiomycetidae</taxon>
        <taxon>Eurotiales</taxon>
        <taxon>Trichocomaceae</taxon>
        <taxon>Rasamsonia</taxon>
    </lineage>
</organism>
<keyword evidence="2" id="KW-0547">Nucleotide-binding</keyword>
<dbReference type="STRING" id="1408163.A0A0F4YJ87"/>
<dbReference type="PRINTS" id="PR00449">
    <property type="entry name" value="RASTRNSFRMNG"/>
</dbReference>
<gene>
    <name evidence="6" type="ORF">T310_8114</name>
</gene>
<dbReference type="SMART" id="SM00175">
    <property type="entry name" value="RAB"/>
    <property type="match status" value="1"/>
</dbReference>
<dbReference type="Gene3D" id="3.40.50.300">
    <property type="entry name" value="P-loop containing nucleotide triphosphate hydrolases"/>
    <property type="match status" value="1"/>
</dbReference>
<dbReference type="SMART" id="SM00173">
    <property type="entry name" value="RAS"/>
    <property type="match status" value="1"/>
</dbReference>
<dbReference type="SUPFAM" id="SSF54909">
    <property type="entry name" value="Dimeric alpha+beta barrel"/>
    <property type="match status" value="1"/>
</dbReference>
<feature type="compositionally biased region" description="Basic and acidic residues" evidence="4">
    <location>
        <begin position="555"/>
        <end position="567"/>
    </location>
</feature>
<dbReference type="Pfam" id="PF00071">
    <property type="entry name" value="Ras"/>
    <property type="match status" value="1"/>
</dbReference>
<evidence type="ECO:0000256" key="3">
    <source>
        <dbReference type="ARBA" id="ARBA00023134"/>
    </source>
</evidence>
<dbReference type="InterPro" id="IPR003578">
    <property type="entry name" value="Small_GTPase_Rho"/>
</dbReference>
<dbReference type="EMBL" id="LASV01000523">
    <property type="protein sequence ID" value="KKA17941.1"/>
    <property type="molecule type" value="Genomic_DNA"/>
</dbReference>
<dbReference type="GO" id="GO:0005525">
    <property type="term" value="F:GTP binding"/>
    <property type="evidence" value="ECO:0007669"/>
    <property type="project" value="UniProtKB-KW"/>
</dbReference>
<dbReference type="InterPro" id="IPR011008">
    <property type="entry name" value="Dimeric_a/b-barrel"/>
</dbReference>
<keyword evidence="7" id="KW-1185">Reference proteome</keyword>
<evidence type="ECO:0000256" key="2">
    <source>
        <dbReference type="ARBA" id="ARBA00022741"/>
    </source>
</evidence>